<dbReference type="WBParaSite" id="Minc3s05405g38184">
    <property type="protein sequence ID" value="Minc3s05405g38184"/>
    <property type="gene ID" value="Minc3s05405g38184"/>
</dbReference>
<keyword evidence="1" id="KW-1185">Reference proteome</keyword>
<evidence type="ECO:0000313" key="1">
    <source>
        <dbReference type="Proteomes" id="UP000887563"/>
    </source>
</evidence>
<dbReference type="AlphaFoldDB" id="A0A914NK27"/>
<evidence type="ECO:0000313" key="2">
    <source>
        <dbReference type="WBParaSite" id="Minc3s05405g38184"/>
    </source>
</evidence>
<proteinExistence type="predicted"/>
<dbReference type="Proteomes" id="UP000887563">
    <property type="component" value="Unplaced"/>
</dbReference>
<accession>A0A914NK27</accession>
<name>A0A914NK27_MELIC</name>
<reference evidence="2" key="1">
    <citation type="submission" date="2022-11" db="UniProtKB">
        <authorList>
            <consortium name="WormBaseParasite"/>
        </authorList>
    </citation>
    <scope>IDENTIFICATION</scope>
</reference>
<protein>
    <submittedName>
        <fullName evidence="2">Uncharacterized protein</fullName>
    </submittedName>
</protein>
<sequence>MSTVFIDHMIWNVPSNYETYRASNRGQIGFAPLSNYQSYVDTLQRSLSRERYERDRVKFAL</sequence>
<organism evidence="1 2">
    <name type="scientific">Meloidogyne incognita</name>
    <name type="common">Southern root-knot nematode worm</name>
    <name type="synonym">Oxyuris incognita</name>
    <dbReference type="NCBI Taxonomy" id="6306"/>
    <lineage>
        <taxon>Eukaryota</taxon>
        <taxon>Metazoa</taxon>
        <taxon>Ecdysozoa</taxon>
        <taxon>Nematoda</taxon>
        <taxon>Chromadorea</taxon>
        <taxon>Rhabditida</taxon>
        <taxon>Tylenchina</taxon>
        <taxon>Tylenchomorpha</taxon>
        <taxon>Tylenchoidea</taxon>
        <taxon>Meloidogynidae</taxon>
        <taxon>Meloidogyninae</taxon>
        <taxon>Meloidogyne</taxon>
        <taxon>Meloidogyne incognita group</taxon>
    </lineage>
</organism>